<keyword evidence="2 7" id="KW-0349">Heme</keyword>
<dbReference type="Proteomes" id="UP000823388">
    <property type="component" value="Chromosome 1N"/>
</dbReference>
<evidence type="ECO:0000256" key="8">
    <source>
        <dbReference type="RuleBase" id="RU000461"/>
    </source>
</evidence>
<evidence type="ECO:0000256" key="3">
    <source>
        <dbReference type="ARBA" id="ARBA00022723"/>
    </source>
</evidence>
<keyword evidence="6 8" id="KW-0503">Monooxygenase</keyword>
<keyword evidence="9" id="KW-0472">Membrane</keyword>
<dbReference type="GO" id="GO:0004497">
    <property type="term" value="F:monooxygenase activity"/>
    <property type="evidence" value="ECO:0007669"/>
    <property type="project" value="UniProtKB-KW"/>
</dbReference>
<dbReference type="GO" id="GO:0016705">
    <property type="term" value="F:oxidoreductase activity, acting on paired donors, with incorporation or reduction of molecular oxygen"/>
    <property type="evidence" value="ECO:0007669"/>
    <property type="project" value="InterPro"/>
</dbReference>
<evidence type="ECO:0000256" key="1">
    <source>
        <dbReference type="ARBA" id="ARBA00010617"/>
    </source>
</evidence>
<name>A0A8T0WUP2_PANVG</name>
<evidence type="ECO:0000256" key="5">
    <source>
        <dbReference type="ARBA" id="ARBA00023004"/>
    </source>
</evidence>
<keyword evidence="9" id="KW-1133">Transmembrane helix</keyword>
<dbReference type="PANTHER" id="PTHR47955:SF11">
    <property type="entry name" value="4-HYDROXYPHENYLACETALDEHYDE OXIME MONOOXYGENASE"/>
    <property type="match status" value="1"/>
</dbReference>
<feature type="transmembrane region" description="Helical" evidence="9">
    <location>
        <begin position="9"/>
        <end position="28"/>
    </location>
</feature>
<dbReference type="PRINTS" id="PR00463">
    <property type="entry name" value="EP450I"/>
</dbReference>
<keyword evidence="4 8" id="KW-0560">Oxidoreductase</keyword>
<protein>
    <submittedName>
        <fullName evidence="10">Uncharacterized protein</fullName>
    </submittedName>
</protein>
<accession>A0A8T0WUP2</accession>
<keyword evidence="9" id="KW-0812">Transmembrane</keyword>
<organism evidence="10 11">
    <name type="scientific">Panicum virgatum</name>
    <name type="common">Blackwell switchgrass</name>
    <dbReference type="NCBI Taxonomy" id="38727"/>
    <lineage>
        <taxon>Eukaryota</taxon>
        <taxon>Viridiplantae</taxon>
        <taxon>Streptophyta</taxon>
        <taxon>Embryophyta</taxon>
        <taxon>Tracheophyta</taxon>
        <taxon>Spermatophyta</taxon>
        <taxon>Magnoliopsida</taxon>
        <taxon>Liliopsida</taxon>
        <taxon>Poales</taxon>
        <taxon>Poaceae</taxon>
        <taxon>PACMAD clade</taxon>
        <taxon>Panicoideae</taxon>
        <taxon>Panicodae</taxon>
        <taxon>Paniceae</taxon>
        <taxon>Panicinae</taxon>
        <taxon>Panicum</taxon>
        <taxon>Panicum sect. Hiantes</taxon>
    </lineage>
</organism>
<keyword evidence="11" id="KW-1185">Reference proteome</keyword>
<proteinExistence type="inferred from homology"/>
<dbReference type="AlphaFoldDB" id="A0A8T0WUP2"/>
<dbReference type="PROSITE" id="PS00086">
    <property type="entry name" value="CYTOCHROME_P450"/>
    <property type="match status" value="1"/>
</dbReference>
<dbReference type="InterPro" id="IPR017972">
    <property type="entry name" value="Cyt_P450_CS"/>
</dbReference>
<keyword evidence="3 7" id="KW-0479">Metal-binding</keyword>
<evidence type="ECO:0000313" key="10">
    <source>
        <dbReference type="EMBL" id="KAG2651055.1"/>
    </source>
</evidence>
<evidence type="ECO:0000313" key="11">
    <source>
        <dbReference type="Proteomes" id="UP000823388"/>
    </source>
</evidence>
<dbReference type="InterPro" id="IPR001128">
    <property type="entry name" value="Cyt_P450"/>
</dbReference>
<comment type="caution">
    <text evidence="10">The sequence shown here is derived from an EMBL/GenBank/DDBJ whole genome shotgun (WGS) entry which is preliminary data.</text>
</comment>
<dbReference type="Pfam" id="PF00067">
    <property type="entry name" value="p450"/>
    <property type="match status" value="1"/>
</dbReference>
<dbReference type="EMBL" id="CM029038">
    <property type="protein sequence ID" value="KAG2651055.1"/>
    <property type="molecule type" value="Genomic_DNA"/>
</dbReference>
<dbReference type="PANTHER" id="PTHR47955">
    <property type="entry name" value="CYTOCHROME P450 FAMILY 71 PROTEIN"/>
    <property type="match status" value="1"/>
</dbReference>
<evidence type="ECO:0000256" key="2">
    <source>
        <dbReference type="ARBA" id="ARBA00022617"/>
    </source>
</evidence>
<dbReference type="FunFam" id="1.10.630.10:FF:000043">
    <property type="entry name" value="Cytochrome P450 99A2"/>
    <property type="match status" value="1"/>
</dbReference>
<sequence>MGSSSTRHIHVWPLFFLLLNILGNWDFVEYSYLLSAQKNMAAISLASLLIFLPHQWQPDVFLLALVSAVSLLLLTWSWWSSSSSFSKLPPGPGTLPLLGNLHQLGPLPHRALRDLARVHGPVMRLRLGRSAAVVLSSAEAAWEALRGHDLDCCTRPVSPGTRRLTYDLKNVAFAPYGPYWREARKLLTVELLSARRVRAAWHARHDQVERLASTLRRAEGKPVALDEHVLSLSDGIIGTVAFGSIYGSDRFSQNRSFQHALDDVMEMLSGAGSSAEDLLPRAIGRIVDRLTGFAARRERIFRQLDAFFETVIEQHLDPKRAPPPENGGDLVDVLIDLWKNPRGAFTFSKDHVKAIIFSTFVAGIDTNVATILWAMSELVRNPRVLKKAQAEVRAAVGGGGAQVQPDDMPKLSYLRMVIKETLRLHPPTPLLLPRETMRRIRVGGYDVPAKTRIYVNAWAISRDPANWPDGPEEFNPDRFEANEVDIKGEHPILMPFGTGRRICPGMAMAMATVEFTLATLLFGFQWALPEGMATDDVSMEEEGRLVCHRKTPLVLVPTVYRHGLGE</sequence>
<comment type="cofactor">
    <cofactor evidence="7">
        <name>heme</name>
        <dbReference type="ChEBI" id="CHEBI:30413"/>
    </cofactor>
</comment>
<feature type="transmembrane region" description="Helical" evidence="9">
    <location>
        <begin position="60"/>
        <end position="79"/>
    </location>
</feature>
<reference evidence="10" key="1">
    <citation type="submission" date="2020-05" db="EMBL/GenBank/DDBJ databases">
        <title>WGS assembly of Panicum virgatum.</title>
        <authorList>
            <person name="Lovell J.T."/>
            <person name="Jenkins J."/>
            <person name="Shu S."/>
            <person name="Juenger T.E."/>
            <person name="Schmutz J."/>
        </authorList>
    </citation>
    <scope>NUCLEOTIDE SEQUENCE</scope>
    <source>
        <strain evidence="10">AP13</strain>
    </source>
</reference>
<evidence type="ECO:0000256" key="4">
    <source>
        <dbReference type="ARBA" id="ARBA00023002"/>
    </source>
</evidence>
<comment type="similarity">
    <text evidence="1 8">Belongs to the cytochrome P450 family.</text>
</comment>
<dbReference type="GO" id="GO:0005506">
    <property type="term" value="F:iron ion binding"/>
    <property type="evidence" value="ECO:0007669"/>
    <property type="project" value="InterPro"/>
</dbReference>
<dbReference type="CDD" id="cd11072">
    <property type="entry name" value="CYP71-like"/>
    <property type="match status" value="1"/>
</dbReference>
<evidence type="ECO:0000256" key="6">
    <source>
        <dbReference type="ARBA" id="ARBA00023033"/>
    </source>
</evidence>
<dbReference type="InterPro" id="IPR002401">
    <property type="entry name" value="Cyt_P450_E_grp-I"/>
</dbReference>
<evidence type="ECO:0000256" key="9">
    <source>
        <dbReference type="SAM" id="Phobius"/>
    </source>
</evidence>
<evidence type="ECO:0000256" key="7">
    <source>
        <dbReference type="PIRSR" id="PIRSR602401-1"/>
    </source>
</evidence>
<dbReference type="SUPFAM" id="SSF48264">
    <property type="entry name" value="Cytochrome P450"/>
    <property type="match status" value="1"/>
</dbReference>
<dbReference type="InterPro" id="IPR036396">
    <property type="entry name" value="Cyt_P450_sf"/>
</dbReference>
<keyword evidence="5 7" id="KW-0408">Iron</keyword>
<gene>
    <name evidence="10" type="ORF">PVAP13_1NG074300</name>
</gene>
<feature type="binding site" description="axial binding residue" evidence="7">
    <location>
        <position position="503"/>
    </location>
    <ligand>
        <name>heme</name>
        <dbReference type="ChEBI" id="CHEBI:30413"/>
    </ligand>
    <ligandPart>
        <name>Fe</name>
        <dbReference type="ChEBI" id="CHEBI:18248"/>
    </ligandPart>
</feature>
<dbReference type="Gene3D" id="1.10.630.10">
    <property type="entry name" value="Cytochrome P450"/>
    <property type="match status" value="1"/>
</dbReference>
<dbReference type="GO" id="GO:0020037">
    <property type="term" value="F:heme binding"/>
    <property type="evidence" value="ECO:0007669"/>
    <property type="project" value="InterPro"/>
</dbReference>
<dbReference type="PRINTS" id="PR00385">
    <property type="entry name" value="P450"/>
</dbReference>